<evidence type="ECO:0000313" key="3">
    <source>
        <dbReference type="EMBL" id="KEY74696.1"/>
    </source>
</evidence>
<evidence type="ECO:0000313" key="4">
    <source>
        <dbReference type="Proteomes" id="UP000028045"/>
    </source>
</evidence>
<accession>A0A084BAW7</accession>
<evidence type="ECO:0000259" key="2">
    <source>
        <dbReference type="Pfam" id="PF06985"/>
    </source>
</evidence>
<proteinExistence type="predicted"/>
<keyword evidence="4" id="KW-1185">Reference proteome</keyword>
<dbReference type="InterPro" id="IPR052895">
    <property type="entry name" value="HetReg/Transcr_Mod"/>
</dbReference>
<sequence>MEQQAPAYDYVPLSGPRMVRILVVEPARSKTMPIRCSFLEGCLDDADSLNFEALSYTWGMPKGTNPIFCDGRIVLITPNCEQALLHLRRSSKPRRIWVDAICINQQSVQEKNIQVPLMGDIYHGATRAILWLGPGGDPDLAKVLRHAARYGHAYNCASDLWKRLRKRKGGENLQSSWRFSILCDKATQESERIAELCSREWFSRIWTIQEFLLAKSAVFMLGEQECPALPLYIYYHLGQNLVKRADLEHFRARNALSQNTMDLDTVSGFRNFMNVVVQLVAQNNVSDPRDKIFGMQAFLRNRLPGLDIPTVDYERSLQQVYEEFTRFLIYTSASLWPLEVSGTPKPRSTDLPSWVLDLRDFDLIGPDWTWNWTSRSHRSANNNNYDMPAESKLGKLPIWAKMIAKVARKSSKMPSWDSQSTQMTAEAMDKARMACLSAWAAFALDLDMHEDHADSAYRFHSARERGPFGRWHASNCHWSDSNGGFCEEPYTRALQCFTQELDYLRLRHTPDDDTSILGETPYPSSGRSRDNKEALKQLEDKKKTSLKASSVFDDEPRMHDMCTLFLTSSGHLAETPGDVQVGDGVFIVDGVQHALVLRHSSSNEYILVGKARIHEIHYPDKTRPDDISDDPGAGTVVLV</sequence>
<dbReference type="Pfam" id="PF06985">
    <property type="entry name" value="HET"/>
    <property type="match status" value="1"/>
</dbReference>
<feature type="domain" description="Heterokaryon incompatibility" evidence="2">
    <location>
        <begin position="51"/>
        <end position="210"/>
    </location>
</feature>
<dbReference type="Proteomes" id="UP000028045">
    <property type="component" value="Unassembled WGS sequence"/>
</dbReference>
<gene>
    <name evidence="3" type="ORF">S7711_05447</name>
</gene>
<reference evidence="3 4" key="1">
    <citation type="journal article" date="2014" name="BMC Genomics">
        <title>Comparative genome sequencing reveals chemotype-specific gene clusters in the toxigenic black mold Stachybotrys.</title>
        <authorList>
            <person name="Semeiks J."/>
            <person name="Borek D."/>
            <person name="Otwinowski Z."/>
            <person name="Grishin N.V."/>
        </authorList>
    </citation>
    <scope>NUCLEOTIDE SEQUENCE [LARGE SCALE GENOMIC DNA]</scope>
    <source>
        <strain evidence="4">CBS 109288 / IBT 7711</strain>
    </source>
</reference>
<name>A0A084BAW7_STACB</name>
<dbReference type="OrthoDB" id="194358at2759"/>
<dbReference type="HOGENOM" id="CLU_004184_7_4_1"/>
<protein>
    <recommendedName>
        <fullName evidence="2">Heterokaryon incompatibility domain-containing protein</fullName>
    </recommendedName>
</protein>
<dbReference type="InterPro" id="IPR010730">
    <property type="entry name" value="HET"/>
</dbReference>
<evidence type="ECO:0000256" key="1">
    <source>
        <dbReference type="SAM" id="MobiDB-lite"/>
    </source>
</evidence>
<feature type="region of interest" description="Disordered" evidence="1">
    <location>
        <begin position="512"/>
        <end position="533"/>
    </location>
</feature>
<dbReference type="PANTHER" id="PTHR24148">
    <property type="entry name" value="ANKYRIN REPEAT DOMAIN-CONTAINING PROTEIN 39 HOMOLOG-RELATED"/>
    <property type="match status" value="1"/>
</dbReference>
<organism evidence="3 4">
    <name type="scientific">Stachybotrys chartarum (strain CBS 109288 / IBT 7711)</name>
    <name type="common">Toxic black mold</name>
    <name type="synonym">Stilbospora chartarum</name>
    <dbReference type="NCBI Taxonomy" id="1280523"/>
    <lineage>
        <taxon>Eukaryota</taxon>
        <taxon>Fungi</taxon>
        <taxon>Dikarya</taxon>
        <taxon>Ascomycota</taxon>
        <taxon>Pezizomycotina</taxon>
        <taxon>Sordariomycetes</taxon>
        <taxon>Hypocreomycetidae</taxon>
        <taxon>Hypocreales</taxon>
        <taxon>Stachybotryaceae</taxon>
        <taxon>Stachybotrys</taxon>
    </lineage>
</organism>
<dbReference type="EMBL" id="KL647495">
    <property type="protein sequence ID" value="KEY74696.1"/>
    <property type="molecule type" value="Genomic_DNA"/>
</dbReference>
<dbReference type="AlphaFoldDB" id="A0A084BAW7"/>
<dbReference type="PANTHER" id="PTHR24148:SF64">
    <property type="entry name" value="HETEROKARYON INCOMPATIBILITY DOMAIN-CONTAINING PROTEIN"/>
    <property type="match status" value="1"/>
</dbReference>